<name>A0ACC2KCR8_PERAE</name>
<organism evidence="1 2">
    <name type="scientific">Persea americana</name>
    <name type="common">Avocado</name>
    <dbReference type="NCBI Taxonomy" id="3435"/>
    <lineage>
        <taxon>Eukaryota</taxon>
        <taxon>Viridiplantae</taxon>
        <taxon>Streptophyta</taxon>
        <taxon>Embryophyta</taxon>
        <taxon>Tracheophyta</taxon>
        <taxon>Spermatophyta</taxon>
        <taxon>Magnoliopsida</taxon>
        <taxon>Magnoliidae</taxon>
        <taxon>Laurales</taxon>
        <taxon>Lauraceae</taxon>
        <taxon>Persea</taxon>
    </lineage>
</organism>
<accession>A0ACC2KCR8</accession>
<keyword evidence="2" id="KW-1185">Reference proteome</keyword>
<comment type="caution">
    <text evidence="1">The sequence shown here is derived from an EMBL/GenBank/DDBJ whole genome shotgun (WGS) entry which is preliminary data.</text>
</comment>
<reference evidence="1 2" key="1">
    <citation type="journal article" date="2022" name="Hortic Res">
        <title>A haplotype resolved chromosomal level avocado genome allows analysis of novel avocado genes.</title>
        <authorList>
            <person name="Nath O."/>
            <person name="Fletcher S.J."/>
            <person name="Hayward A."/>
            <person name="Shaw L.M."/>
            <person name="Masouleh A.K."/>
            <person name="Furtado A."/>
            <person name="Henry R.J."/>
            <person name="Mitter N."/>
        </authorList>
    </citation>
    <scope>NUCLEOTIDE SEQUENCE [LARGE SCALE GENOMIC DNA]</scope>
    <source>
        <strain evidence="2">cv. Hass</strain>
    </source>
</reference>
<protein>
    <submittedName>
        <fullName evidence="1">Uncharacterized protein</fullName>
    </submittedName>
</protein>
<evidence type="ECO:0000313" key="1">
    <source>
        <dbReference type="EMBL" id="KAJ8618920.1"/>
    </source>
</evidence>
<gene>
    <name evidence="1" type="ORF">MRB53_015106</name>
</gene>
<evidence type="ECO:0000313" key="2">
    <source>
        <dbReference type="Proteomes" id="UP001234297"/>
    </source>
</evidence>
<sequence length="521" mass="54927">MSSSPSSFFFFFCFFFLLLSTFPSLSSSKSTIEPCSVSDSCNAMVGYSLYTDLKVSELATLFQIDPISLLTANAVDVSFPDVENQILPAGLFLKIPVLCSCVDGIRKSASLRYTTRASDTLASIADSIFSGLVSADQIGVANAISDPSAIDVGQTLVVPLPCTCFNNSDNSLPAVYLSYVVRPADTVAGIAARYATTVTDLTTVNGMGIPAVKAGDIIAIPLPACSSGFPSYTSDHDLIVANGSYAITAGHCVQCSCGPGNLNLYCTPSSLAASCSSMQCSNSNLMLGSVTSQPTSAGCNVTACSYGGYVNGTILTNLYTSFQPQCPDKHLFPPLMPPPTKLIQEPSFAPAPSQSDGAVTTKPKSLVSGTLTLPAFPPANGPSGMSVIAMGLCSQRLQRGYDAGKRVRPRVGPAEVCSEDWSCRAKNGPMDLSRLDLAFGKGGDDGGLRSEPPEVASHGSLKSMELIMIEKLYKKAVRENPLRRKVDKTIHSTSVKGEGVQVVVMLRLALDEPPDMQEVVY</sequence>
<dbReference type="Proteomes" id="UP001234297">
    <property type="component" value="Chromosome 4"/>
</dbReference>
<dbReference type="EMBL" id="CM056812">
    <property type="protein sequence ID" value="KAJ8618920.1"/>
    <property type="molecule type" value="Genomic_DNA"/>
</dbReference>
<proteinExistence type="predicted"/>